<organism evidence="2 3">
    <name type="scientific">Rotaria sordida</name>
    <dbReference type="NCBI Taxonomy" id="392033"/>
    <lineage>
        <taxon>Eukaryota</taxon>
        <taxon>Metazoa</taxon>
        <taxon>Spiralia</taxon>
        <taxon>Gnathifera</taxon>
        <taxon>Rotifera</taxon>
        <taxon>Eurotatoria</taxon>
        <taxon>Bdelloidea</taxon>
        <taxon>Philodinida</taxon>
        <taxon>Philodinidae</taxon>
        <taxon>Rotaria</taxon>
    </lineage>
</organism>
<gene>
    <name evidence="2" type="ORF">FNK824_LOCUS42689</name>
</gene>
<dbReference type="InterPro" id="IPR006680">
    <property type="entry name" value="Amidohydro-rel"/>
</dbReference>
<name>A0A820LQM4_9BILA</name>
<dbReference type="InterPro" id="IPR011059">
    <property type="entry name" value="Metal-dep_hydrolase_composite"/>
</dbReference>
<reference evidence="2" key="1">
    <citation type="submission" date="2021-02" db="EMBL/GenBank/DDBJ databases">
        <authorList>
            <person name="Nowell W R."/>
        </authorList>
    </citation>
    <scope>NUCLEOTIDE SEQUENCE</scope>
</reference>
<dbReference type="Pfam" id="PF01979">
    <property type="entry name" value="Amidohydro_1"/>
    <property type="match status" value="1"/>
</dbReference>
<dbReference type="Gene3D" id="3.20.20.140">
    <property type="entry name" value="Metal-dependent hydrolases"/>
    <property type="match status" value="1"/>
</dbReference>
<dbReference type="Gene3D" id="2.30.40.10">
    <property type="entry name" value="Urease, subunit C, domain 1"/>
    <property type="match status" value="1"/>
</dbReference>
<evidence type="ECO:0000259" key="1">
    <source>
        <dbReference type="Pfam" id="PF01979"/>
    </source>
</evidence>
<dbReference type="AlphaFoldDB" id="A0A820LQM4"/>
<evidence type="ECO:0000313" key="3">
    <source>
        <dbReference type="Proteomes" id="UP000663874"/>
    </source>
</evidence>
<comment type="caution">
    <text evidence="2">The sequence shown here is derived from an EMBL/GenBank/DDBJ whole genome shotgun (WGS) entry which is preliminary data.</text>
</comment>
<feature type="non-terminal residue" evidence="2">
    <location>
        <position position="107"/>
    </location>
</feature>
<evidence type="ECO:0000313" key="2">
    <source>
        <dbReference type="EMBL" id="CAF4361534.1"/>
    </source>
</evidence>
<dbReference type="Proteomes" id="UP000663874">
    <property type="component" value="Unassembled WGS sequence"/>
</dbReference>
<proteinExistence type="predicted"/>
<accession>A0A820LQM4</accession>
<dbReference type="EMBL" id="CAJOBE010052433">
    <property type="protein sequence ID" value="CAF4361534.1"/>
    <property type="molecule type" value="Genomic_DNA"/>
</dbReference>
<protein>
    <recommendedName>
        <fullName evidence="1">Amidohydrolase-related domain-containing protein</fullName>
    </recommendedName>
</protein>
<dbReference type="SUPFAM" id="SSF51338">
    <property type="entry name" value="Composite domain of metallo-dependent hydrolases"/>
    <property type="match status" value="1"/>
</dbReference>
<sequence length="107" mass="11885">MATINPAKLVHLEKRLGTLKEGYLADVLVLQQNNNQSKLNPYWAATHSIPEDVLLVLIDGKAVYGNPEMMKELVDSTKLESLEICGIEKSISFASQTSPQPSFRQTQ</sequence>
<dbReference type="GO" id="GO:0016810">
    <property type="term" value="F:hydrolase activity, acting on carbon-nitrogen (but not peptide) bonds"/>
    <property type="evidence" value="ECO:0007669"/>
    <property type="project" value="InterPro"/>
</dbReference>
<feature type="domain" description="Amidohydrolase-related" evidence="1">
    <location>
        <begin position="1"/>
        <end position="63"/>
    </location>
</feature>